<dbReference type="PANTHER" id="PTHR30283:SF4">
    <property type="entry name" value="PEROXIDE STRESS RESISTANCE PROTEIN YAAA"/>
    <property type="match status" value="1"/>
</dbReference>
<name>A0A839QPR7_9MICO</name>
<reference evidence="1 2" key="1">
    <citation type="submission" date="2020-08" db="EMBL/GenBank/DDBJ databases">
        <title>Sequencing the genomes of 1000 actinobacteria strains.</title>
        <authorList>
            <person name="Klenk H.-P."/>
        </authorList>
    </citation>
    <scope>NUCLEOTIDE SEQUENCE [LARGE SCALE GENOMIC DNA]</scope>
    <source>
        <strain evidence="1 2">DSM 23040</strain>
    </source>
</reference>
<organism evidence="1 2">
    <name type="scientific">Helcobacillus massiliensis</name>
    <dbReference type="NCBI Taxonomy" id="521392"/>
    <lineage>
        <taxon>Bacteria</taxon>
        <taxon>Bacillati</taxon>
        <taxon>Actinomycetota</taxon>
        <taxon>Actinomycetes</taxon>
        <taxon>Micrococcales</taxon>
        <taxon>Dermabacteraceae</taxon>
        <taxon>Helcobacillus</taxon>
    </lineage>
</organism>
<dbReference type="RefSeq" id="WP_183374593.1">
    <property type="nucleotide sequence ID" value="NZ_CBCSFZ010000007.1"/>
</dbReference>
<dbReference type="InterPro" id="IPR005583">
    <property type="entry name" value="YaaA"/>
</dbReference>
<evidence type="ECO:0008006" key="3">
    <source>
        <dbReference type="Google" id="ProtNLM"/>
    </source>
</evidence>
<sequence>MIILLPPSETKTAPAPREAAVELDTLTRPQLGQARATMMRAAVATAKAADGAGMLGVPASAPELQERMTRIDAEPAGPALEVYSGVLFDALGDARPTHEDVQVLIASALFGVVDAAADRIPAYRLSAGSSVKRLGKVGTWWKPKLAPIAKELAGHLVVDGRSGAYRSMMPVKDALDVSPVQERDGKRTVVSHDAKHYRGLVARELMRADSPATSADEVVDQLRSAFGDRLGVELDRSKLVIVDRFERVGGA</sequence>
<accession>A0A839QPR7</accession>
<comment type="caution">
    <text evidence="1">The sequence shown here is derived from an EMBL/GenBank/DDBJ whole genome shotgun (WGS) entry which is preliminary data.</text>
</comment>
<dbReference type="EMBL" id="JACHWP010000001">
    <property type="protein sequence ID" value="MBB3022493.1"/>
    <property type="molecule type" value="Genomic_DNA"/>
</dbReference>
<keyword evidence="2" id="KW-1185">Reference proteome</keyword>
<dbReference type="GO" id="GO:0005829">
    <property type="term" value="C:cytosol"/>
    <property type="evidence" value="ECO:0007669"/>
    <property type="project" value="TreeGrafter"/>
</dbReference>
<evidence type="ECO:0000313" key="2">
    <source>
        <dbReference type="Proteomes" id="UP000568050"/>
    </source>
</evidence>
<dbReference type="AlphaFoldDB" id="A0A839QPR7"/>
<protein>
    <recommendedName>
        <fullName evidence="3">Peroxide stress protein YaaA</fullName>
    </recommendedName>
</protein>
<dbReference type="GO" id="GO:0033194">
    <property type="term" value="P:response to hydroperoxide"/>
    <property type="evidence" value="ECO:0007669"/>
    <property type="project" value="TreeGrafter"/>
</dbReference>
<dbReference type="Proteomes" id="UP000568050">
    <property type="component" value="Unassembled WGS sequence"/>
</dbReference>
<evidence type="ECO:0000313" key="1">
    <source>
        <dbReference type="EMBL" id="MBB3022493.1"/>
    </source>
</evidence>
<dbReference type="Pfam" id="PF03883">
    <property type="entry name" value="H2O2_YaaD"/>
    <property type="match status" value="1"/>
</dbReference>
<proteinExistence type="predicted"/>
<dbReference type="PANTHER" id="PTHR30283">
    <property type="entry name" value="PEROXIDE STRESS RESPONSE PROTEIN YAAA"/>
    <property type="match status" value="1"/>
</dbReference>
<gene>
    <name evidence="1" type="ORF">FHX50_000741</name>
</gene>